<dbReference type="PATRIC" id="fig|1263870.3.peg.1156"/>
<dbReference type="OrthoDB" id="448481at2"/>
<organism evidence="1 2">
    <name type="scientific">Rhodopirellula sallentina SM41</name>
    <dbReference type="NCBI Taxonomy" id="1263870"/>
    <lineage>
        <taxon>Bacteria</taxon>
        <taxon>Pseudomonadati</taxon>
        <taxon>Planctomycetota</taxon>
        <taxon>Planctomycetia</taxon>
        <taxon>Pirellulales</taxon>
        <taxon>Pirellulaceae</taxon>
        <taxon>Rhodopirellula</taxon>
    </lineage>
</organism>
<dbReference type="RefSeq" id="WP_008675156.1">
    <property type="nucleotide sequence ID" value="NZ_ANOH01000088.1"/>
</dbReference>
<dbReference type="InterPro" id="IPR027417">
    <property type="entry name" value="P-loop_NTPase"/>
</dbReference>
<keyword evidence="2" id="KW-1185">Reference proteome</keyword>
<dbReference type="PANTHER" id="PTHR46844:SF1">
    <property type="entry name" value="SLR5058 PROTEIN"/>
    <property type="match status" value="1"/>
</dbReference>
<evidence type="ECO:0000313" key="1">
    <source>
        <dbReference type="EMBL" id="EMI57521.1"/>
    </source>
</evidence>
<comment type="caution">
    <text evidence="1">The sequence shown here is derived from an EMBL/GenBank/DDBJ whole genome shotgun (WGS) entry which is preliminary data.</text>
</comment>
<dbReference type="SUPFAM" id="SSF52540">
    <property type="entry name" value="P-loop containing nucleoside triphosphate hydrolases"/>
    <property type="match status" value="1"/>
</dbReference>
<reference evidence="1 2" key="1">
    <citation type="journal article" date="2013" name="Mar. Genomics">
        <title>Expression of sulfatases in Rhodopirellula baltica and the diversity of sulfatases in the genus Rhodopirellula.</title>
        <authorList>
            <person name="Wegner C.E."/>
            <person name="Richter-Heitmann T."/>
            <person name="Klindworth A."/>
            <person name="Klockow C."/>
            <person name="Richter M."/>
            <person name="Achstetter T."/>
            <person name="Glockner F.O."/>
            <person name="Harder J."/>
        </authorList>
    </citation>
    <scope>NUCLEOTIDE SEQUENCE [LARGE SCALE GENOMIC DNA]</scope>
    <source>
        <strain evidence="1 2">SM41</strain>
    </source>
</reference>
<protein>
    <submittedName>
        <fullName evidence="1">NACHT domain family</fullName>
    </submittedName>
</protein>
<dbReference type="EMBL" id="ANOH01000088">
    <property type="protein sequence ID" value="EMI57521.1"/>
    <property type="molecule type" value="Genomic_DNA"/>
</dbReference>
<proteinExistence type="predicted"/>
<dbReference type="PANTHER" id="PTHR46844">
    <property type="entry name" value="SLR5058 PROTEIN"/>
    <property type="match status" value="1"/>
</dbReference>
<name>M5UI46_9BACT</name>
<accession>M5UI46</accession>
<evidence type="ECO:0000313" key="2">
    <source>
        <dbReference type="Proteomes" id="UP000011885"/>
    </source>
</evidence>
<dbReference type="Gene3D" id="3.40.50.300">
    <property type="entry name" value="P-loop containing nucleotide triphosphate hydrolases"/>
    <property type="match status" value="1"/>
</dbReference>
<sequence length="804" mass="90717">MEKEIQEFLDYCAGMKEVAFQKEIVWPFLDALGATSIQHTHGNNERGKDFLYIYPSGYSTEELHACVVKNGGFNSRAGDSNSVQTALLQIETARRTTALNPVTMENEVPRRVLFIGTHAFPDKHSGNLAEQIREVERYCRFWWSEDFAIAFREKCESLFHNVVRPGHMISDSLCKDVTLHREAHVLKLPLGPSFRVYVNMCMSSNLETLRTFVERKKKPRAVYAEHVSKRLVNYTAALREALQPKIELPDVFEVGEQPNERVKESAIELGKVSVQHVALDELYDFVVDVQTGDAANASIDQVFAAQTILGQILEQLGDHQHSTEAGSRHLGLIGDRVDAVDAIVSAHDDLLLLGDPGGGKTFTAKEVFIRSVEANISCVYFPCSRIRSENDDLLESIVNYVSSITGASQEEASDYVSECELLIVDGIDEARSLENGLLDQIEQLSHSHPASLAVDPDKIKELDLAPDSTRAKIELRHAGKIPVISLSDKLFWDEASVVSQLLFDDESSRDNAFHELQKSRRVIATCRATVPIDLGPAFRSLNLLPFTENELREFVERHCEAKNHDANSLLEFFRKNDYIHQVCRSPMTASIMVGIYLRGEELPSSRSELYETRVQLLLSEWDLAREVERPVDGRKSSKLSLLGYLAYVMQHEGMVEVDKYTAIRTCEQKLGSKIQGVSISTLIDELVVHHCLLVRHAGNLLSFGHLSHQEFFCARYMVFSQKLNELVAKFGNRWWRNVCFFFVGISESADVLLEAVHRESGFIGQEQFVHELGEEGKFASDFMRFADEASLIDDDIDDDLDEYS</sequence>
<dbReference type="AlphaFoldDB" id="M5UI46"/>
<dbReference type="Proteomes" id="UP000011885">
    <property type="component" value="Unassembled WGS sequence"/>
</dbReference>
<gene>
    <name evidence="1" type="ORF">RSSM_01065</name>
</gene>